<sequence length="320" mass="34790" precursor="true">MKSCFATLLAGALALSLITTGSPAYSQEKETVTLPQQAVDYILDLQSDDYQVRQKATQELPKFGEQVVPPLLKVTQGDSLEAAVRAILVIEQVYILGKANSVGPAEDALEKLTKAKNPSVAIRAEEAIDRHADIREKRAVREIKKMGGTVKLWTPEDIARTAPGGSVEPGQVRYVALGSKWTGGEDGLRFIKRVRKFPVLYLIKGHPIPDVAMEDLMRALPATQFQTRDSDAMLGITHMTGIRDQGGCLVGEVSDGLAAQKAGIRSGDFILKFDDKPVENFDALVKLIGGKSAGDVVQVELLRDGMIKKLPVTLSSWLDR</sequence>
<dbReference type="SUPFAM" id="SSF50156">
    <property type="entry name" value="PDZ domain-like"/>
    <property type="match status" value="1"/>
</dbReference>
<proteinExistence type="predicted"/>
<evidence type="ECO:0000256" key="1">
    <source>
        <dbReference type="SAM" id="SignalP"/>
    </source>
</evidence>
<reference evidence="3 4" key="1">
    <citation type="submission" date="2019-02" db="EMBL/GenBank/DDBJ databases">
        <title>Deep-cultivation of Planctomycetes and their phenomic and genomic characterization uncovers novel biology.</title>
        <authorList>
            <person name="Wiegand S."/>
            <person name="Jogler M."/>
            <person name="Boedeker C."/>
            <person name="Pinto D."/>
            <person name="Vollmers J."/>
            <person name="Rivas-Marin E."/>
            <person name="Kohn T."/>
            <person name="Peeters S.H."/>
            <person name="Heuer A."/>
            <person name="Rast P."/>
            <person name="Oberbeckmann S."/>
            <person name="Bunk B."/>
            <person name="Jeske O."/>
            <person name="Meyerdierks A."/>
            <person name="Storesund J.E."/>
            <person name="Kallscheuer N."/>
            <person name="Luecker S."/>
            <person name="Lage O.M."/>
            <person name="Pohl T."/>
            <person name="Merkel B.J."/>
            <person name="Hornburger P."/>
            <person name="Mueller R.-W."/>
            <person name="Bruemmer F."/>
            <person name="Labrenz M."/>
            <person name="Spormann A.M."/>
            <person name="Op den Camp H."/>
            <person name="Overmann J."/>
            <person name="Amann R."/>
            <person name="Jetten M.S.M."/>
            <person name="Mascher T."/>
            <person name="Medema M.H."/>
            <person name="Devos D.P."/>
            <person name="Kaster A.-K."/>
            <person name="Ovreas L."/>
            <person name="Rohde M."/>
            <person name="Galperin M.Y."/>
            <person name="Jogler C."/>
        </authorList>
    </citation>
    <scope>NUCLEOTIDE SEQUENCE [LARGE SCALE GENOMIC DNA]</scope>
    <source>
        <strain evidence="3 4">HG66A1</strain>
    </source>
</reference>
<keyword evidence="3" id="KW-0378">Hydrolase</keyword>
<organism evidence="3 4">
    <name type="scientific">Gimesia chilikensis</name>
    <dbReference type="NCBI Taxonomy" id="2605989"/>
    <lineage>
        <taxon>Bacteria</taxon>
        <taxon>Pseudomonadati</taxon>
        <taxon>Planctomycetota</taxon>
        <taxon>Planctomycetia</taxon>
        <taxon>Planctomycetales</taxon>
        <taxon>Planctomycetaceae</taxon>
        <taxon>Gimesia</taxon>
    </lineage>
</organism>
<accession>A0A517PGA1</accession>
<dbReference type="Gene3D" id="1.25.10.10">
    <property type="entry name" value="Leucine-rich Repeat Variant"/>
    <property type="match status" value="1"/>
</dbReference>
<dbReference type="InterPro" id="IPR036034">
    <property type="entry name" value="PDZ_sf"/>
</dbReference>
<evidence type="ECO:0000313" key="3">
    <source>
        <dbReference type="EMBL" id="QDT18389.1"/>
    </source>
</evidence>
<dbReference type="Gene3D" id="2.30.42.10">
    <property type="match status" value="1"/>
</dbReference>
<evidence type="ECO:0000259" key="2">
    <source>
        <dbReference type="PROSITE" id="PS50106"/>
    </source>
</evidence>
<feature type="chain" id="PRO_5022076379" evidence="1">
    <location>
        <begin position="27"/>
        <end position="320"/>
    </location>
</feature>
<dbReference type="Pfam" id="PF13180">
    <property type="entry name" value="PDZ_2"/>
    <property type="match status" value="1"/>
</dbReference>
<dbReference type="RefSeq" id="WP_145179868.1">
    <property type="nucleotide sequence ID" value="NZ_CP036266.1"/>
</dbReference>
<dbReference type="InterPro" id="IPR016024">
    <property type="entry name" value="ARM-type_fold"/>
</dbReference>
<feature type="signal peptide" evidence="1">
    <location>
        <begin position="1"/>
        <end position="26"/>
    </location>
</feature>
<protein>
    <submittedName>
        <fullName evidence="3">Serine endoprotease</fullName>
    </submittedName>
</protein>
<keyword evidence="3" id="KW-0645">Protease</keyword>
<feature type="domain" description="PDZ" evidence="2">
    <location>
        <begin position="222"/>
        <end position="305"/>
    </location>
</feature>
<gene>
    <name evidence="3" type="ORF">HG66A1_01480</name>
</gene>
<keyword evidence="4" id="KW-1185">Reference proteome</keyword>
<dbReference type="Proteomes" id="UP000320421">
    <property type="component" value="Chromosome"/>
</dbReference>
<keyword evidence="1" id="KW-0732">Signal</keyword>
<dbReference type="SUPFAM" id="SSF48371">
    <property type="entry name" value="ARM repeat"/>
    <property type="match status" value="1"/>
</dbReference>
<dbReference type="GO" id="GO:0006508">
    <property type="term" value="P:proteolysis"/>
    <property type="evidence" value="ECO:0007669"/>
    <property type="project" value="UniProtKB-KW"/>
</dbReference>
<dbReference type="AlphaFoldDB" id="A0A517PGA1"/>
<dbReference type="OrthoDB" id="251146at2"/>
<dbReference type="SMART" id="SM00228">
    <property type="entry name" value="PDZ"/>
    <property type="match status" value="1"/>
</dbReference>
<dbReference type="InterPro" id="IPR011989">
    <property type="entry name" value="ARM-like"/>
</dbReference>
<dbReference type="EMBL" id="CP036266">
    <property type="protein sequence ID" value="QDT18389.1"/>
    <property type="molecule type" value="Genomic_DNA"/>
</dbReference>
<evidence type="ECO:0000313" key="4">
    <source>
        <dbReference type="Proteomes" id="UP000320421"/>
    </source>
</evidence>
<dbReference type="PROSITE" id="PS50106">
    <property type="entry name" value="PDZ"/>
    <property type="match status" value="1"/>
</dbReference>
<dbReference type="GO" id="GO:0008233">
    <property type="term" value="F:peptidase activity"/>
    <property type="evidence" value="ECO:0007669"/>
    <property type="project" value="UniProtKB-KW"/>
</dbReference>
<name>A0A517PGA1_9PLAN</name>
<dbReference type="InterPro" id="IPR001478">
    <property type="entry name" value="PDZ"/>
</dbReference>